<evidence type="ECO:0000313" key="1">
    <source>
        <dbReference type="EMBL" id="MBC1795970.1"/>
    </source>
</evidence>
<evidence type="ECO:0000313" key="2">
    <source>
        <dbReference type="Proteomes" id="UP000548082"/>
    </source>
</evidence>
<organism evidence="1 2">
    <name type="scientific">Listeria booriae</name>
    <dbReference type="NCBI Taxonomy" id="1552123"/>
    <lineage>
        <taxon>Bacteria</taxon>
        <taxon>Bacillati</taxon>
        <taxon>Bacillota</taxon>
        <taxon>Bacilli</taxon>
        <taxon>Bacillales</taxon>
        <taxon>Listeriaceae</taxon>
        <taxon>Listeria</taxon>
    </lineage>
</organism>
<dbReference type="EMBL" id="JAARVD010000002">
    <property type="protein sequence ID" value="MBC1795970.1"/>
    <property type="molecule type" value="Genomic_DNA"/>
</dbReference>
<name>A0A842AVV7_9LIST</name>
<dbReference type="RefSeq" id="WP_185544753.1">
    <property type="nucleotide sequence ID" value="NZ_JAARVD010000002.1"/>
</dbReference>
<dbReference type="AlphaFoldDB" id="A0A842AVV7"/>
<comment type="caution">
    <text evidence="1">The sequence shown here is derived from an EMBL/GenBank/DDBJ whole genome shotgun (WGS) entry which is preliminary data.</text>
</comment>
<proteinExistence type="predicted"/>
<accession>A0A842AVV7</accession>
<gene>
    <name evidence="1" type="ORF">HCA55_04485</name>
</gene>
<protein>
    <submittedName>
        <fullName evidence="1">Uncharacterized protein</fullName>
    </submittedName>
</protein>
<reference evidence="1 2" key="1">
    <citation type="submission" date="2020-03" db="EMBL/GenBank/DDBJ databases">
        <title>Soil Listeria distribution.</title>
        <authorList>
            <person name="Liao J."/>
            <person name="Wiedmann M."/>
        </authorList>
    </citation>
    <scope>NUCLEOTIDE SEQUENCE [LARGE SCALE GENOMIC DNA]</scope>
    <source>
        <strain evidence="1 2">FSL L7-0990</strain>
    </source>
</reference>
<sequence length="101" mass="11538">MKQELKYGWTITSNQAIRAYQDVNGNLAIFTEVKEFGDPMPLLIDLSEDEAKVTAIPHMVNAVHVKLTKEIEIVWSSEYYQTVATEAIYEEEQKGERPCTT</sequence>
<dbReference type="Proteomes" id="UP000548082">
    <property type="component" value="Unassembled WGS sequence"/>
</dbReference>